<keyword evidence="7 9" id="KW-0057">Aromatic amino acid biosynthesis</keyword>
<feature type="domain" description="N-(5'phosphoribosyl) anthranilate isomerase (PRAI)" evidence="10">
    <location>
        <begin position="4"/>
        <end position="198"/>
    </location>
</feature>
<evidence type="ECO:0000313" key="11">
    <source>
        <dbReference type="EMBL" id="QHQ61876.1"/>
    </source>
</evidence>
<dbReference type="CDD" id="cd00405">
    <property type="entry name" value="PRAI"/>
    <property type="match status" value="1"/>
</dbReference>
<dbReference type="GO" id="GO:0000162">
    <property type="term" value="P:L-tryptophan biosynthetic process"/>
    <property type="evidence" value="ECO:0007669"/>
    <property type="project" value="UniProtKB-UniRule"/>
</dbReference>
<dbReference type="UniPathway" id="UPA00035">
    <property type="reaction ID" value="UER00042"/>
</dbReference>
<comment type="similarity">
    <text evidence="9">Belongs to the TrpF family.</text>
</comment>
<evidence type="ECO:0000256" key="6">
    <source>
        <dbReference type="ARBA" id="ARBA00022822"/>
    </source>
</evidence>
<keyword evidence="8 9" id="KW-0413">Isomerase</keyword>
<evidence type="ECO:0000256" key="4">
    <source>
        <dbReference type="ARBA" id="ARBA00022272"/>
    </source>
</evidence>
<dbReference type="HAMAP" id="MF_00135">
    <property type="entry name" value="PRAI"/>
    <property type="match status" value="1"/>
</dbReference>
<sequence length="208" mass="23874">MTKIKICGLKRPEDISYVNKYLPDYIGFVFAQSKRMVDDATALQLKRALDKRIKAVGVFVNEPIDHITALCRNNIVDLVQLHGEEDERYIRELRQRIPNEIIKAIRVKEPLELETIQKLPCNHILFDTYIKEQYGGSGLTFNRELIPKNSKPFFLAGGLNEDNILKAIEDCHPYCVDISSGVEAKGIKDEIKIKEIIKLVRSQDKVLH</sequence>
<evidence type="ECO:0000256" key="1">
    <source>
        <dbReference type="ARBA" id="ARBA00001164"/>
    </source>
</evidence>
<evidence type="ECO:0000259" key="10">
    <source>
        <dbReference type="Pfam" id="PF00697"/>
    </source>
</evidence>
<gene>
    <name evidence="9" type="primary">trpF</name>
    <name evidence="11" type="ORF">Ana3638_14715</name>
</gene>
<proteinExistence type="inferred from homology"/>
<evidence type="ECO:0000256" key="9">
    <source>
        <dbReference type="HAMAP-Rule" id="MF_00135"/>
    </source>
</evidence>
<dbReference type="KEGG" id="anr:Ana3638_14715"/>
<keyword evidence="12" id="KW-1185">Reference proteome</keyword>
<dbReference type="PANTHER" id="PTHR42894">
    <property type="entry name" value="N-(5'-PHOSPHORIBOSYL)ANTHRANILATE ISOMERASE"/>
    <property type="match status" value="1"/>
</dbReference>
<comment type="catalytic activity">
    <reaction evidence="1 9">
        <text>N-(5-phospho-beta-D-ribosyl)anthranilate = 1-(2-carboxyphenylamino)-1-deoxy-D-ribulose 5-phosphate</text>
        <dbReference type="Rhea" id="RHEA:21540"/>
        <dbReference type="ChEBI" id="CHEBI:18277"/>
        <dbReference type="ChEBI" id="CHEBI:58613"/>
        <dbReference type="EC" id="5.3.1.24"/>
    </reaction>
</comment>
<accession>A0A6P1TQ08</accession>
<dbReference type="SUPFAM" id="SSF51366">
    <property type="entry name" value="Ribulose-phoshate binding barrel"/>
    <property type="match status" value="1"/>
</dbReference>
<evidence type="ECO:0000256" key="7">
    <source>
        <dbReference type="ARBA" id="ARBA00023141"/>
    </source>
</evidence>
<evidence type="ECO:0000256" key="8">
    <source>
        <dbReference type="ARBA" id="ARBA00023235"/>
    </source>
</evidence>
<dbReference type="InterPro" id="IPR001240">
    <property type="entry name" value="PRAI_dom"/>
</dbReference>
<dbReference type="InterPro" id="IPR013785">
    <property type="entry name" value="Aldolase_TIM"/>
</dbReference>
<dbReference type="EC" id="5.3.1.24" evidence="3 9"/>
<protein>
    <recommendedName>
        <fullName evidence="4 9">N-(5'-phosphoribosyl)anthranilate isomerase</fullName>
        <shortName evidence="9">PRAI</shortName>
        <ecNumber evidence="3 9">5.3.1.24</ecNumber>
    </recommendedName>
</protein>
<comment type="pathway">
    <text evidence="2 9">Amino-acid biosynthesis; L-tryptophan biosynthesis; L-tryptophan from chorismate: step 3/5.</text>
</comment>
<name>A0A6P1TQ08_9FIRM</name>
<evidence type="ECO:0000256" key="5">
    <source>
        <dbReference type="ARBA" id="ARBA00022605"/>
    </source>
</evidence>
<evidence type="ECO:0000256" key="2">
    <source>
        <dbReference type="ARBA" id="ARBA00004664"/>
    </source>
</evidence>
<dbReference type="InterPro" id="IPR011060">
    <property type="entry name" value="RibuloseP-bd_barrel"/>
</dbReference>
<dbReference type="Pfam" id="PF00697">
    <property type="entry name" value="PRAI"/>
    <property type="match status" value="1"/>
</dbReference>
<evidence type="ECO:0000256" key="3">
    <source>
        <dbReference type="ARBA" id="ARBA00012572"/>
    </source>
</evidence>
<evidence type="ECO:0000313" key="12">
    <source>
        <dbReference type="Proteomes" id="UP000464314"/>
    </source>
</evidence>
<keyword evidence="6 9" id="KW-0822">Tryptophan biosynthesis</keyword>
<keyword evidence="5 9" id="KW-0028">Amino-acid biosynthesis</keyword>
<dbReference type="Gene3D" id="3.20.20.70">
    <property type="entry name" value="Aldolase class I"/>
    <property type="match status" value="1"/>
</dbReference>
<dbReference type="Proteomes" id="UP000464314">
    <property type="component" value="Chromosome"/>
</dbReference>
<dbReference type="GO" id="GO:0004640">
    <property type="term" value="F:phosphoribosylanthranilate isomerase activity"/>
    <property type="evidence" value="ECO:0007669"/>
    <property type="project" value="UniProtKB-UniRule"/>
</dbReference>
<organism evidence="11 12">
    <name type="scientific">Anaerocolumna sedimenticola</name>
    <dbReference type="NCBI Taxonomy" id="2696063"/>
    <lineage>
        <taxon>Bacteria</taxon>
        <taxon>Bacillati</taxon>
        <taxon>Bacillota</taxon>
        <taxon>Clostridia</taxon>
        <taxon>Lachnospirales</taxon>
        <taxon>Lachnospiraceae</taxon>
        <taxon>Anaerocolumna</taxon>
    </lineage>
</organism>
<dbReference type="EMBL" id="CP048000">
    <property type="protein sequence ID" value="QHQ61876.1"/>
    <property type="molecule type" value="Genomic_DNA"/>
</dbReference>
<reference evidence="11 12" key="1">
    <citation type="submission" date="2020-01" db="EMBL/GenBank/DDBJ databases">
        <title>Genome analysis of Anaerocolumna sp. CBA3638.</title>
        <authorList>
            <person name="Kim J."/>
            <person name="Roh S.W."/>
        </authorList>
    </citation>
    <scope>NUCLEOTIDE SEQUENCE [LARGE SCALE GENOMIC DNA]</scope>
    <source>
        <strain evidence="11 12">CBA3638</strain>
    </source>
</reference>
<dbReference type="AlphaFoldDB" id="A0A6P1TQ08"/>
<dbReference type="InterPro" id="IPR044643">
    <property type="entry name" value="TrpF_fam"/>
</dbReference>
<dbReference type="RefSeq" id="WP_161838701.1">
    <property type="nucleotide sequence ID" value="NZ_CP048000.1"/>
</dbReference>
<dbReference type="PANTHER" id="PTHR42894:SF1">
    <property type="entry name" value="N-(5'-PHOSPHORIBOSYL)ANTHRANILATE ISOMERASE"/>
    <property type="match status" value="1"/>
</dbReference>